<comment type="caution">
    <text evidence="2">The sequence shown here is derived from an EMBL/GenBank/DDBJ whole genome shotgun (WGS) entry which is preliminary data.</text>
</comment>
<evidence type="ECO:0000313" key="2">
    <source>
        <dbReference type="EMBL" id="EIT71823.1"/>
    </source>
</evidence>
<dbReference type="Gene3D" id="1.20.1640.10">
    <property type="entry name" value="Multidrug efflux transporter AcrB transmembrane domain"/>
    <property type="match status" value="2"/>
</dbReference>
<feature type="transmembrane region" description="Helical" evidence="1">
    <location>
        <begin position="849"/>
        <end position="873"/>
    </location>
</feature>
<evidence type="ECO:0000313" key="3">
    <source>
        <dbReference type="Proteomes" id="UP000003704"/>
    </source>
</evidence>
<dbReference type="Gene3D" id="3.30.2090.10">
    <property type="entry name" value="Multidrug efflux transporter AcrB TolC docking domain, DN and DC subdomains"/>
    <property type="match status" value="2"/>
</dbReference>
<dbReference type="PRINTS" id="PR00702">
    <property type="entry name" value="ACRIFLAVINRP"/>
</dbReference>
<dbReference type="GO" id="GO:0042910">
    <property type="term" value="F:xenobiotic transmembrane transporter activity"/>
    <property type="evidence" value="ECO:0007669"/>
    <property type="project" value="TreeGrafter"/>
</dbReference>
<gene>
    <name evidence="2" type="ORF">WQQ_19600</name>
</gene>
<feature type="transmembrane region" description="Helical" evidence="1">
    <location>
        <begin position="880"/>
        <end position="901"/>
    </location>
</feature>
<feature type="transmembrane region" description="Helical" evidence="1">
    <location>
        <begin position="363"/>
        <end position="384"/>
    </location>
</feature>
<dbReference type="InterPro" id="IPR027463">
    <property type="entry name" value="AcrB_DN_DC_subdom"/>
</dbReference>
<organism evidence="2 3">
    <name type="scientific">Hydrocarboniphaga effusa AP103</name>
    <dbReference type="NCBI Taxonomy" id="1172194"/>
    <lineage>
        <taxon>Bacteria</taxon>
        <taxon>Pseudomonadati</taxon>
        <taxon>Pseudomonadota</taxon>
        <taxon>Gammaproteobacteria</taxon>
        <taxon>Nevskiales</taxon>
        <taxon>Nevskiaceae</taxon>
        <taxon>Hydrocarboniphaga</taxon>
    </lineage>
</organism>
<dbReference type="OrthoDB" id="9757904at2"/>
<dbReference type="Pfam" id="PF00873">
    <property type="entry name" value="ACR_tran"/>
    <property type="match status" value="1"/>
</dbReference>
<dbReference type="EMBL" id="AKGD01000001">
    <property type="protein sequence ID" value="EIT71823.1"/>
    <property type="molecule type" value="Genomic_DNA"/>
</dbReference>
<proteinExistence type="predicted"/>
<keyword evidence="3" id="KW-1185">Reference proteome</keyword>
<dbReference type="PANTHER" id="PTHR32063">
    <property type="match status" value="1"/>
</dbReference>
<dbReference type="AlphaFoldDB" id="I8TDP1"/>
<dbReference type="STRING" id="1172194.WQQ_19600"/>
<dbReference type="PATRIC" id="fig|1172194.4.peg.1900"/>
<accession>I8TDP1</accession>
<feature type="transmembrane region" description="Helical" evidence="1">
    <location>
        <begin position="913"/>
        <end position="931"/>
    </location>
</feature>
<feature type="transmembrane region" description="Helical" evidence="1">
    <location>
        <begin position="522"/>
        <end position="543"/>
    </location>
</feature>
<dbReference type="PANTHER" id="PTHR32063:SF0">
    <property type="entry name" value="SWARMING MOTILITY PROTEIN SWRC"/>
    <property type="match status" value="1"/>
</dbReference>
<reference evidence="2 3" key="1">
    <citation type="journal article" date="2012" name="J. Bacteriol.">
        <title>Genome Sequence of n-Alkane-Degrading Hydrocarboniphaga effusa Strain AP103T (ATCC BAA-332T).</title>
        <authorList>
            <person name="Chang H.K."/>
            <person name="Zylstra G.J."/>
            <person name="Chae J.C."/>
        </authorList>
    </citation>
    <scope>NUCLEOTIDE SEQUENCE [LARGE SCALE GENOMIC DNA]</scope>
    <source>
        <strain evidence="2 3">AP103</strain>
    </source>
</reference>
<dbReference type="Proteomes" id="UP000003704">
    <property type="component" value="Unassembled WGS sequence"/>
</dbReference>
<feature type="transmembrane region" description="Helical" evidence="1">
    <location>
        <begin position="390"/>
        <end position="414"/>
    </location>
</feature>
<keyword evidence="1" id="KW-0472">Membrane</keyword>
<feature type="transmembrane region" description="Helical" evidence="1">
    <location>
        <begin position="986"/>
        <end position="1006"/>
    </location>
</feature>
<evidence type="ECO:0008006" key="4">
    <source>
        <dbReference type="Google" id="ProtNLM"/>
    </source>
</evidence>
<dbReference type="RefSeq" id="WP_007184909.1">
    <property type="nucleotide sequence ID" value="NZ_AKGD01000001.1"/>
</dbReference>
<dbReference type="Gene3D" id="3.30.70.1430">
    <property type="entry name" value="Multidrug efflux transporter AcrB pore domain"/>
    <property type="match status" value="2"/>
</dbReference>
<feature type="transmembrane region" description="Helical" evidence="1">
    <location>
        <begin position="337"/>
        <end position="356"/>
    </location>
</feature>
<feature type="transmembrane region" description="Helical" evidence="1">
    <location>
        <begin position="959"/>
        <end position="980"/>
    </location>
</feature>
<feature type="transmembrane region" description="Helical" evidence="1">
    <location>
        <begin position="435"/>
        <end position="455"/>
    </location>
</feature>
<sequence>MKTTRFSASNPAAIAAAALIVLLFGLLSLARLPVQLLPDTKNPQIWISVNWREAAPSEVEEALVEPIEEAMRGLSGMTEMRSQINRGGGGVSLSFEIGTDMTRVMLDVVSRINTLPPLPPDADEPQVFDGAPWNRENAASILVRPLPGNDTADMAAAYQKLMEEVVEPRLSRVEGVSQVNLEGGRPSEVQIRFDAHRLAALGITPQQLASTVIAARDTSAGFVNMGRRQFTVRVTGREPIADLGNLIVSWNGERPLYLRDLAEVGVGLQDQQAFSFRNGVPGYYLTIQRNSTANIVAVLDGVKEALAELNAGPLAREMLIADLSWDASVYVHRAIGFVQESLVVGILLAVGGLWYFLRGPRALLVIGATIPLSLGFAVVTLHLLGRSLNVISLAGLAFSTGIVTDAALIVQGNIIRFLQQGRSARDATIEGTQEVIPALFASMLTSVAIFLPVLFMQGLEGQLFKDLAITMSVSHAASLLVAMTVIPAANRWALARRIPADQHEHWWKAMARSAMRATGSSALRLAWIGVLVPGCLLFCWFAAPKPDYLPVAQTDNVWGNFRTPPGGNIETVRHEIAPKVIERLRPHLEGKAEPGIKYYNFSAWGNGGGGLVVAYAADPRQTKDVVELLRSKILVDLPDVRVFASQGSLLNLDGSNARNIELFLQGPDLDALMEAARVAERLIPEAIPGTFPQSLPALQLDQPELQIRPNEWRVSRAGLDRSSVSSALRAFTGGLWAGEYFDGNERLDIIVRSQDWHTPEELAELPIATPGAGIQLVGELAQISQTVGPAQLARFNGRRTVSVNFEPPDTMTLDEAVAILQARIEPQLREVMNPNIQLSYGGKANELQLALGSMATNFALALLMLCALMGALFRNLWDALLVMLVIPVSIAGGVASLRLIGVFDFQAMDLLTMIGFIILLGLVVNAAILLVDQTRAREHAGMARIDAVREALETRARPIVLSTLTAVLGMAPLILMPGLGSKIYRGLAAVVSGGMIVGTVFTWYLMPALLRLGEARHPAREPVAAEAEVLGA</sequence>
<dbReference type="SUPFAM" id="SSF82714">
    <property type="entry name" value="Multidrug efflux transporter AcrB TolC docking domain, DN and DC subdomains"/>
    <property type="match status" value="2"/>
</dbReference>
<dbReference type="Gene3D" id="3.30.70.1440">
    <property type="entry name" value="Multidrug efflux transporter AcrB pore domain"/>
    <property type="match status" value="1"/>
</dbReference>
<evidence type="ECO:0000256" key="1">
    <source>
        <dbReference type="SAM" id="Phobius"/>
    </source>
</evidence>
<dbReference type="Gene3D" id="3.30.70.1320">
    <property type="entry name" value="Multidrug efflux transporter AcrB pore domain like"/>
    <property type="match status" value="1"/>
</dbReference>
<name>I8TDP1_9GAMM</name>
<dbReference type="SUPFAM" id="SSF82693">
    <property type="entry name" value="Multidrug efflux transporter AcrB pore domain, PN1, PN2, PC1 and PC2 subdomains"/>
    <property type="match status" value="2"/>
</dbReference>
<dbReference type="GO" id="GO:0005886">
    <property type="term" value="C:plasma membrane"/>
    <property type="evidence" value="ECO:0007669"/>
    <property type="project" value="TreeGrafter"/>
</dbReference>
<feature type="transmembrane region" description="Helical" evidence="1">
    <location>
        <begin position="467"/>
        <end position="489"/>
    </location>
</feature>
<keyword evidence="1" id="KW-1133">Transmembrane helix</keyword>
<keyword evidence="1" id="KW-0812">Transmembrane</keyword>
<dbReference type="SUPFAM" id="SSF82866">
    <property type="entry name" value="Multidrug efflux transporter AcrB transmembrane domain"/>
    <property type="match status" value="2"/>
</dbReference>
<dbReference type="InterPro" id="IPR001036">
    <property type="entry name" value="Acrflvin-R"/>
</dbReference>
<protein>
    <recommendedName>
        <fullName evidence="4">Acriflavin resistance protein</fullName>
    </recommendedName>
</protein>